<dbReference type="EMBL" id="LCMI01000004">
    <property type="protein sequence ID" value="KKU33388.1"/>
    <property type="molecule type" value="Genomic_DNA"/>
</dbReference>
<evidence type="ECO:0000313" key="1">
    <source>
        <dbReference type="EMBL" id="KKU33388.1"/>
    </source>
</evidence>
<protein>
    <submittedName>
        <fullName evidence="1">Uncharacterized protein</fullName>
    </submittedName>
</protein>
<organism evidence="1 2">
    <name type="scientific">Candidatus Collierbacteria bacterium GW2011_GWA2_46_26</name>
    <dbReference type="NCBI Taxonomy" id="1618381"/>
    <lineage>
        <taxon>Bacteria</taxon>
        <taxon>Candidatus Collieribacteriota</taxon>
    </lineage>
</organism>
<dbReference type="AlphaFoldDB" id="A0A0G1RTT9"/>
<comment type="caution">
    <text evidence="1">The sequence shown here is derived from an EMBL/GenBank/DDBJ whole genome shotgun (WGS) entry which is preliminary data.</text>
</comment>
<evidence type="ECO:0000313" key="2">
    <source>
        <dbReference type="Proteomes" id="UP000034794"/>
    </source>
</evidence>
<dbReference type="Proteomes" id="UP000034794">
    <property type="component" value="Unassembled WGS sequence"/>
</dbReference>
<proteinExistence type="predicted"/>
<sequence>MGKEYDLMNELGRGNWIDAIAGEAVVLGSFLKDLELVAQGTELSEMVREIRYDSDDFYLVEAKAKQLEAEIAKLKLTEARSVYIDEVCLGNEAMGKVDDEWEFDFILAEARYEIRMMLPTYREKIKLNDLTKAIAESGIMRILTDNEAKTLTNEVIRKVFSDQEYITTSYYDGDRLVRRTIDHQHDPADKSGRGHLDIFYFDDFETATKAWKTVREVVTSGRK</sequence>
<reference evidence="1 2" key="1">
    <citation type="journal article" date="2015" name="Nature">
        <title>rRNA introns, odd ribosomes, and small enigmatic genomes across a large radiation of phyla.</title>
        <authorList>
            <person name="Brown C.T."/>
            <person name="Hug L.A."/>
            <person name="Thomas B.C."/>
            <person name="Sharon I."/>
            <person name="Castelle C.J."/>
            <person name="Singh A."/>
            <person name="Wilkins M.J."/>
            <person name="Williams K.H."/>
            <person name="Banfield J.F."/>
        </authorList>
    </citation>
    <scope>NUCLEOTIDE SEQUENCE [LARGE SCALE GENOMIC DNA]</scope>
</reference>
<name>A0A0G1RTT9_9BACT</name>
<accession>A0A0G1RTT9</accession>
<gene>
    <name evidence="1" type="ORF">UX47_C0004G0033</name>
</gene>